<reference evidence="2 3" key="1">
    <citation type="submission" date="2020-08" db="EMBL/GenBank/DDBJ databases">
        <title>Sequencing the genomes of 1000 actinobacteria strains.</title>
        <authorList>
            <person name="Klenk H.-P."/>
        </authorList>
    </citation>
    <scope>NUCLEOTIDE SEQUENCE [LARGE SCALE GENOMIC DNA]</scope>
    <source>
        <strain evidence="2 3">DSM 105784</strain>
    </source>
</reference>
<evidence type="ECO:0000313" key="3">
    <source>
        <dbReference type="Proteomes" id="UP000536685"/>
    </source>
</evidence>
<accession>A0A841ASB2</accession>
<evidence type="ECO:0000313" key="2">
    <source>
        <dbReference type="EMBL" id="MBB5844309.1"/>
    </source>
</evidence>
<keyword evidence="1" id="KW-1133">Transmembrane helix</keyword>
<organism evidence="2 3">
    <name type="scientific">Conyzicola lurida</name>
    <dbReference type="NCBI Taxonomy" id="1172621"/>
    <lineage>
        <taxon>Bacteria</taxon>
        <taxon>Bacillati</taxon>
        <taxon>Actinomycetota</taxon>
        <taxon>Actinomycetes</taxon>
        <taxon>Micrococcales</taxon>
        <taxon>Microbacteriaceae</taxon>
        <taxon>Conyzicola</taxon>
    </lineage>
</organism>
<proteinExistence type="predicted"/>
<evidence type="ECO:0000256" key="1">
    <source>
        <dbReference type="SAM" id="Phobius"/>
    </source>
</evidence>
<keyword evidence="3" id="KW-1185">Reference proteome</keyword>
<keyword evidence="1" id="KW-0812">Transmembrane</keyword>
<name>A0A841ASB2_9MICO</name>
<dbReference type="AlphaFoldDB" id="A0A841ASB2"/>
<sequence>MTALARIGGPLAVAGYAVTMVLLVAVWDPSAAVPWLSYGEILAGLRDMGIDPVAAFVGVALWGLLGVALSVAVSLLDMRGRVDAAAGAALQLGLVAAGAPAYFAGRFSFGVDIADTFAVGGGDHTPVGGVLYLVSAAALAALVALALLRRRWDDRGSSRVFEREAP</sequence>
<dbReference type="RefSeq" id="WP_184238326.1">
    <property type="nucleotide sequence ID" value="NZ_JACHMJ010000001.1"/>
</dbReference>
<dbReference type="EMBL" id="JACHMJ010000001">
    <property type="protein sequence ID" value="MBB5844309.1"/>
    <property type="molecule type" value="Genomic_DNA"/>
</dbReference>
<gene>
    <name evidence="2" type="ORF">HD599_002632</name>
</gene>
<feature type="transmembrane region" description="Helical" evidence="1">
    <location>
        <begin position="7"/>
        <end position="27"/>
    </location>
</feature>
<feature type="transmembrane region" description="Helical" evidence="1">
    <location>
        <begin position="88"/>
        <end position="109"/>
    </location>
</feature>
<comment type="caution">
    <text evidence="2">The sequence shown here is derived from an EMBL/GenBank/DDBJ whole genome shotgun (WGS) entry which is preliminary data.</text>
</comment>
<protein>
    <submittedName>
        <fullName evidence="2">MYXO-CTERM domain-containing protein</fullName>
    </submittedName>
</protein>
<feature type="transmembrane region" description="Helical" evidence="1">
    <location>
        <begin position="129"/>
        <end position="148"/>
    </location>
</feature>
<dbReference type="Proteomes" id="UP000536685">
    <property type="component" value="Unassembled WGS sequence"/>
</dbReference>
<keyword evidence="1" id="KW-0472">Membrane</keyword>
<feature type="transmembrane region" description="Helical" evidence="1">
    <location>
        <begin position="53"/>
        <end position="76"/>
    </location>
</feature>